<evidence type="ECO:0000313" key="2">
    <source>
        <dbReference type="Proteomes" id="UP000188268"/>
    </source>
</evidence>
<proteinExistence type="predicted"/>
<protein>
    <submittedName>
        <fullName evidence="1">Uncharacterized protein</fullName>
    </submittedName>
</protein>
<organism evidence="1 2">
    <name type="scientific">Corchorus capsularis</name>
    <name type="common">Jute</name>
    <dbReference type="NCBI Taxonomy" id="210143"/>
    <lineage>
        <taxon>Eukaryota</taxon>
        <taxon>Viridiplantae</taxon>
        <taxon>Streptophyta</taxon>
        <taxon>Embryophyta</taxon>
        <taxon>Tracheophyta</taxon>
        <taxon>Spermatophyta</taxon>
        <taxon>Magnoliopsida</taxon>
        <taxon>eudicotyledons</taxon>
        <taxon>Gunneridae</taxon>
        <taxon>Pentapetalae</taxon>
        <taxon>rosids</taxon>
        <taxon>malvids</taxon>
        <taxon>Malvales</taxon>
        <taxon>Malvaceae</taxon>
        <taxon>Grewioideae</taxon>
        <taxon>Apeibeae</taxon>
        <taxon>Corchorus</taxon>
    </lineage>
</organism>
<accession>A0A1R3H236</accession>
<reference evidence="1 2" key="1">
    <citation type="submission" date="2013-09" db="EMBL/GenBank/DDBJ databases">
        <title>Corchorus capsularis genome sequencing.</title>
        <authorList>
            <person name="Alam M."/>
            <person name="Haque M.S."/>
            <person name="Islam M.S."/>
            <person name="Emdad E.M."/>
            <person name="Islam M.M."/>
            <person name="Ahmed B."/>
            <person name="Halim A."/>
            <person name="Hossen Q.M.M."/>
            <person name="Hossain M.Z."/>
            <person name="Ahmed R."/>
            <person name="Khan M.M."/>
            <person name="Islam R."/>
            <person name="Rashid M.M."/>
            <person name="Khan S.A."/>
            <person name="Rahman M.S."/>
            <person name="Alam M."/>
        </authorList>
    </citation>
    <scope>NUCLEOTIDE SEQUENCE [LARGE SCALE GENOMIC DNA]</scope>
    <source>
        <strain evidence="2">cv. CVL-1</strain>
        <tissue evidence="1">Whole seedling</tissue>
    </source>
</reference>
<keyword evidence="2" id="KW-1185">Reference proteome</keyword>
<comment type="caution">
    <text evidence="1">The sequence shown here is derived from an EMBL/GenBank/DDBJ whole genome shotgun (WGS) entry which is preliminary data.</text>
</comment>
<dbReference type="Gramene" id="OMO64413">
    <property type="protein sequence ID" value="OMO64413"/>
    <property type="gene ID" value="CCACVL1_21770"/>
</dbReference>
<dbReference type="EMBL" id="AWWV01012808">
    <property type="protein sequence ID" value="OMO64413.1"/>
    <property type="molecule type" value="Genomic_DNA"/>
</dbReference>
<sequence>MANAIRILLDTAEKKRLEGPQLQI</sequence>
<dbReference type="AlphaFoldDB" id="A0A1R3H236"/>
<dbReference type="Proteomes" id="UP000188268">
    <property type="component" value="Unassembled WGS sequence"/>
</dbReference>
<name>A0A1R3H236_COCAP</name>
<gene>
    <name evidence="1" type="ORF">CCACVL1_21770</name>
</gene>
<evidence type="ECO:0000313" key="1">
    <source>
        <dbReference type="EMBL" id="OMO64413.1"/>
    </source>
</evidence>